<keyword evidence="4 5" id="KW-0472">Membrane</keyword>
<feature type="domain" description="Ion transport" evidence="6">
    <location>
        <begin position="204"/>
        <end position="282"/>
    </location>
</feature>
<comment type="caution">
    <text evidence="7">The sequence shown here is derived from an EMBL/GenBank/DDBJ whole genome shotgun (WGS) entry which is preliminary data.</text>
</comment>
<comment type="subcellular location">
    <subcellularLocation>
        <location evidence="1">Membrane</location>
        <topology evidence="1">Multi-pass membrane protein</topology>
    </subcellularLocation>
</comment>
<dbReference type="InterPro" id="IPR027359">
    <property type="entry name" value="Volt_channel_dom_sf"/>
</dbReference>
<dbReference type="EMBL" id="CAUYUJ010017003">
    <property type="protein sequence ID" value="CAK0870839.1"/>
    <property type="molecule type" value="Genomic_DNA"/>
</dbReference>
<dbReference type="Pfam" id="PF00520">
    <property type="entry name" value="Ion_trans"/>
    <property type="match status" value="1"/>
</dbReference>
<protein>
    <recommendedName>
        <fullName evidence="6">Ion transport domain-containing protein</fullName>
    </recommendedName>
</protein>
<gene>
    <name evidence="7" type="ORF">PCOR1329_LOCUS56828</name>
</gene>
<dbReference type="Proteomes" id="UP001189429">
    <property type="component" value="Unassembled WGS sequence"/>
</dbReference>
<feature type="transmembrane region" description="Helical" evidence="5">
    <location>
        <begin position="232"/>
        <end position="253"/>
    </location>
</feature>
<reference evidence="7" key="1">
    <citation type="submission" date="2023-10" db="EMBL/GenBank/DDBJ databases">
        <authorList>
            <person name="Chen Y."/>
            <person name="Shah S."/>
            <person name="Dougan E. K."/>
            <person name="Thang M."/>
            <person name="Chan C."/>
        </authorList>
    </citation>
    <scope>NUCLEOTIDE SEQUENCE [LARGE SCALE GENOMIC DNA]</scope>
</reference>
<evidence type="ECO:0000256" key="1">
    <source>
        <dbReference type="ARBA" id="ARBA00004141"/>
    </source>
</evidence>
<keyword evidence="3 5" id="KW-1133">Transmembrane helix</keyword>
<feature type="transmembrane region" description="Helical" evidence="5">
    <location>
        <begin position="265"/>
        <end position="285"/>
    </location>
</feature>
<keyword evidence="2 5" id="KW-0812">Transmembrane</keyword>
<feature type="transmembrane region" description="Helical" evidence="5">
    <location>
        <begin position="197"/>
        <end position="220"/>
    </location>
</feature>
<evidence type="ECO:0000256" key="2">
    <source>
        <dbReference type="ARBA" id="ARBA00022692"/>
    </source>
</evidence>
<evidence type="ECO:0000256" key="4">
    <source>
        <dbReference type="ARBA" id="ARBA00023136"/>
    </source>
</evidence>
<keyword evidence="8" id="KW-1185">Reference proteome</keyword>
<accession>A0ABN9VFS3</accession>
<organism evidence="7 8">
    <name type="scientific">Prorocentrum cordatum</name>
    <dbReference type="NCBI Taxonomy" id="2364126"/>
    <lineage>
        <taxon>Eukaryota</taxon>
        <taxon>Sar</taxon>
        <taxon>Alveolata</taxon>
        <taxon>Dinophyceae</taxon>
        <taxon>Prorocentrales</taxon>
        <taxon>Prorocentraceae</taxon>
        <taxon>Prorocentrum</taxon>
    </lineage>
</organism>
<evidence type="ECO:0000313" key="7">
    <source>
        <dbReference type="EMBL" id="CAK0870839.1"/>
    </source>
</evidence>
<sequence>MPVSKARQLTDRLEDDARDLFHRIPASHFDLLGLPRDSAAAAREPEMLRLLSEDGSRPSPQQMQAVHDVFLSIVEAKYWLHIHTGEFSGEEAEHLLSSVASARPLAAWRLRDLEYLRRYLLDLHTFDAEATSATTMQSAESMRSSGEAWERAVSSSTDGPSVSALAGADSQTAAGVNSLVPEGTEHKGRLRRLVDSYAYTVASMFVVMCWGFVSMGIAISTDRGDMEKFGQWSVVIVCMFGVLMLDLGLRLLALGRAFFKNGWNVLDAVCTLVAVLGFVLELLVAEHVRVIIWGTPVSQEVDPRRGLLPGPAGAPALPDPCAAGPSGSPFWLRSA</sequence>
<name>A0ABN9VFS3_9DINO</name>
<evidence type="ECO:0000256" key="5">
    <source>
        <dbReference type="SAM" id="Phobius"/>
    </source>
</evidence>
<evidence type="ECO:0000259" key="6">
    <source>
        <dbReference type="Pfam" id="PF00520"/>
    </source>
</evidence>
<evidence type="ECO:0000313" key="8">
    <source>
        <dbReference type="Proteomes" id="UP001189429"/>
    </source>
</evidence>
<dbReference type="Gene3D" id="1.20.120.350">
    <property type="entry name" value="Voltage-gated potassium channels. Chain C"/>
    <property type="match status" value="1"/>
</dbReference>
<dbReference type="InterPro" id="IPR005821">
    <property type="entry name" value="Ion_trans_dom"/>
</dbReference>
<proteinExistence type="predicted"/>
<evidence type="ECO:0000256" key="3">
    <source>
        <dbReference type="ARBA" id="ARBA00022989"/>
    </source>
</evidence>